<protein>
    <submittedName>
        <fullName evidence="1">Uncharacterized protein</fullName>
    </submittedName>
</protein>
<keyword evidence="2" id="KW-1185">Reference proteome</keyword>
<dbReference type="Proteomes" id="UP001172457">
    <property type="component" value="Chromosome 7"/>
</dbReference>
<name>A0AA38SFP1_9ASTR</name>
<evidence type="ECO:0000313" key="1">
    <source>
        <dbReference type="EMBL" id="KAJ9541994.1"/>
    </source>
</evidence>
<dbReference type="AlphaFoldDB" id="A0AA38SFP1"/>
<reference evidence="1" key="1">
    <citation type="submission" date="2023-03" db="EMBL/GenBank/DDBJ databases">
        <title>Chromosome-scale reference genome and RAD-based genetic map of yellow starthistle (Centaurea solstitialis) reveal putative structural variation and QTLs associated with invader traits.</title>
        <authorList>
            <person name="Reatini B."/>
            <person name="Cang F.A."/>
            <person name="Jiang Q."/>
            <person name="Mckibben M.T.W."/>
            <person name="Barker M.S."/>
            <person name="Rieseberg L.H."/>
            <person name="Dlugosch K.M."/>
        </authorList>
    </citation>
    <scope>NUCLEOTIDE SEQUENCE</scope>
    <source>
        <strain evidence="1">CAN-66</strain>
        <tissue evidence="1">Leaf</tissue>
    </source>
</reference>
<proteinExistence type="predicted"/>
<evidence type="ECO:0000313" key="2">
    <source>
        <dbReference type="Proteomes" id="UP001172457"/>
    </source>
</evidence>
<sequence length="71" mass="8430">MKREGFKTRKFVAAAHLAIARFEIPYFIKESLLHRNYGCYKFFRDQFAPHVEVDRLAEEFLSMKQTTETVA</sequence>
<gene>
    <name evidence="1" type="ORF">OSB04_028500</name>
</gene>
<comment type="caution">
    <text evidence="1">The sequence shown here is derived from an EMBL/GenBank/DDBJ whole genome shotgun (WGS) entry which is preliminary data.</text>
</comment>
<accession>A0AA38SFP1</accession>
<organism evidence="1 2">
    <name type="scientific">Centaurea solstitialis</name>
    <name type="common">yellow star-thistle</name>
    <dbReference type="NCBI Taxonomy" id="347529"/>
    <lineage>
        <taxon>Eukaryota</taxon>
        <taxon>Viridiplantae</taxon>
        <taxon>Streptophyta</taxon>
        <taxon>Embryophyta</taxon>
        <taxon>Tracheophyta</taxon>
        <taxon>Spermatophyta</taxon>
        <taxon>Magnoliopsida</taxon>
        <taxon>eudicotyledons</taxon>
        <taxon>Gunneridae</taxon>
        <taxon>Pentapetalae</taxon>
        <taxon>asterids</taxon>
        <taxon>campanulids</taxon>
        <taxon>Asterales</taxon>
        <taxon>Asteraceae</taxon>
        <taxon>Carduoideae</taxon>
        <taxon>Cardueae</taxon>
        <taxon>Centaureinae</taxon>
        <taxon>Centaurea</taxon>
    </lineage>
</organism>
<dbReference type="EMBL" id="JARYMX010000007">
    <property type="protein sequence ID" value="KAJ9541994.1"/>
    <property type="molecule type" value="Genomic_DNA"/>
</dbReference>